<name>A0ABZ3F0E3_9FIRM</name>
<gene>
    <name evidence="1" type="ORF">V6984_09475</name>
</gene>
<evidence type="ECO:0000313" key="2">
    <source>
        <dbReference type="Proteomes" id="UP001451571"/>
    </source>
</evidence>
<accession>A0ABZ3F0E3</accession>
<proteinExistence type="predicted"/>
<dbReference type="RefSeq" id="WP_342759539.1">
    <property type="nucleotide sequence ID" value="NZ_CP146256.1"/>
</dbReference>
<dbReference type="Proteomes" id="UP001451571">
    <property type="component" value="Chromosome"/>
</dbReference>
<evidence type="ECO:0000313" key="1">
    <source>
        <dbReference type="EMBL" id="XAH75966.1"/>
    </source>
</evidence>
<keyword evidence="2" id="KW-1185">Reference proteome</keyword>
<protein>
    <submittedName>
        <fullName evidence="1">Uncharacterized protein</fullName>
    </submittedName>
</protein>
<organism evidence="1 2">
    <name type="scientific">Kineothrix sedimenti</name>
    <dbReference type="NCBI Taxonomy" id="3123317"/>
    <lineage>
        <taxon>Bacteria</taxon>
        <taxon>Bacillati</taxon>
        <taxon>Bacillota</taxon>
        <taxon>Clostridia</taxon>
        <taxon>Lachnospirales</taxon>
        <taxon>Lachnospiraceae</taxon>
        <taxon>Kineothrix</taxon>
    </lineage>
</organism>
<sequence length="130" mass="15134">MYQNCCKKCGSTSLHTEVKGNNTGLYCDDCGAWAKWLSKDELRAFEHSKKENKNQSDIIECEIPIGRLCCFKPLDQDSIYFGHMAGKVVDDFENMTYMYVLVCDDRYFFSRKVIIKPNDVHTSNEAKRYF</sequence>
<dbReference type="EMBL" id="CP146256">
    <property type="protein sequence ID" value="XAH75966.1"/>
    <property type="molecule type" value="Genomic_DNA"/>
</dbReference>
<reference evidence="1 2" key="1">
    <citation type="submission" date="2024-02" db="EMBL/GenBank/DDBJ databases">
        <title>Bacterial strain from lacustrine sediment.</title>
        <authorList>
            <person name="Petit C."/>
            <person name="Fadhlaoui K."/>
        </authorList>
    </citation>
    <scope>NUCLEOTIDE SEQUENCE [LARGE SCALE GENOMIC DNA]</scope>
    <source>
        <strain evidence="1 2">IPX-CK</strain>
    </source>
</reference>